<feature type="compositionally biased region" description="Polar residues" evidence="1">
    <location>
        <begin position="172"/>
        <end position="197"/>
    </location>
</feature>
<feature type="compositionally biased region" description="Basic and acidic residues" evidence="1">
    <location>
        <begin position="207"/>
        <end position="218"/>
    </location>
</feature>
<reference evidence="2" key="1">
    <citation type="submission" date="2022-07" db="EMBL/GenBank/DDBJ databases">
        <title>Phylogenomic reconstructions and comparative analyses of Kickxellomycotina fungi.</title>
        <authorList>
            <person name="Reynolds N.K."/>
            <person name="Stajich J.E."/>
            <person name="Barry K."/>
            <person name="Grigoriev I.V."/>
            <person name="Crous P."/>
            <person name="Smith M.E."/>
        </authorList>
    </citation>
    <scope>NUCLEOTIDE SEQUENCE</scope>
    <source>
        <strain evidence="2">RSA 1196</strain>
    </source>
</reference>
<keyword evidence="3" id="KW-1185">Reference proteome</keyword>
<gene>
    <name evidence="2" type="ORF">IWQ62_001123</name>
</gene>
<feature type="compositionally biased region" description="Low complexity" evidence="1">
    <location>
        <begin position="133"/>
        <end position="145"/>
    </location>
</feature>
<dbReference type="AlphaFoldDB" id="A0A9W8E485"/>
<feature type="region of interest" description="Disordered" evidence="1">
    <location>
        <begin position="123"/>
        <end position="289"/>
    </location>
</feature>
<sequence>MATPPSNLPPGKAHSTACDNIDLNTLTQFGGFATGRGKRTQPLSNDALRRAEQLLDQSSTTKETTAPCPIGPTTPSVEPRNELSADLGLDTLTQFGGFATGKGVKLNTPTSTMLQQAERLLGTSDQTSKAESVKPSSPSGSPVLPTAKQPQFLNRVAKDSSLWDDPDFGDQSLLQTLQELGGFQSSGKSQMNGSSAVRNHKRPTSPTDERVVKSRKELTLSGPLPSRIRAKSPTPENTSGTPSQLVSSGSIPVSPSPSINSAPIRRTYSQRQPKSITRPPAAQLNSPLA</sequence>
<evidence type="ECO:0000313" key="2">
    <source>
        <dbReference type="EMBL" id="KAJ1968630.1"/>
    </source>
</evidence>
<feature type="compositionally biased region" description="Low complexity" evidence="1">
    <location>
        <begin position="247"/>
        <end position="264"/>
    </location>
</feature>
<comment type="caution">
    <text evidence="2">The sequence shown here is derived from an EMBL/GenBank/DDBJ whole genome shotgun (WGS) entry which is preliminary data.</text>
</comment>
<feature type="region of interest" description="Disordered" evidence="1">
    <location>
        <begin position="52"/>
        <end position="80"/>
    </location>
</feature>
<feature type="compositionally biased region" description="Polar residues" evidence="1">
    <location>
        <begin position="234"/>
        <end position="246"/>
    </location>
</feature>
<dbReference type="Proteomes" id="UP001150925">
    <property type="component" value="Unassembled WGS sequence"/>
</dbReference>
<proteinExistence type="predicted"/>
<evidence type="ECO:0000256" key="1">
    <source>
        <dbReference type="SAM" id="MobiDB-lite"/>
    </source>
</evidence>
<name>A0A9W8E485_9FUNG</name>
<accession>A0A9W8E485</accession>
<organism evidence="2 3">
    <name type="scientific">Dispira parvispora</name>
    <dbReference type="NCBI Taxonomy" id="1520584"/>
    <lineage>
        <taxon>Eukaryota</taxon>
        <taxon>Fungi</taxon>
        <taxon>Fungi incertae sedis</taxon>
        <taxon>Zoopagomycota</taxon>
        <taxon>Kickxellomycotina</taxon>
        <taxon>Dimargaritomycetes</taxon>
        <taxon>Dimargaritales</taxon>
        <taxon>Dimargaritaceae</taxon>
        <taxon>Dispira</taxon>
    </lineage>
</organism>
<evidence type="ECO:0000313" key="3">
    <source>
        <dbReference type="Proteomes" id="UP001150925"/>
    </source>
</evidence>
<dbReference type="EMBL" id="JANBPY010000155">
    <property type="protein sequence ID" value="KAJ1968630.1"/>
    <property type="molecule type" value="Genomic_DNA"/>
</dbReference>
<feature type="non-terminal residue" evidence="2">
    <location>
        <position position="289"/>
    </location>
</feature>
<protein>
    <submittedName>
        <fullName evidence="2">Uncharacterized protein</fullName>
    </submittedName>
</protein>
<feature type="compositionally biased region" description="Polar residues" evidence="1">
    <location>
        <begin position="55"/>
        <end position="64"/>
    </location>
</feature>